<evidence type="ECO:0000256" key="1">
    <source>
        <dbReference type="ARBA" id="ARBA00005915"/>
    </source>
</evidence>
<dbReference type="Pfam" id="PF01368">
    <property type="entry name" value="DHH"/>
    <property type="match status" value="1"/>
</dbReference>
<evidence type="ECO:0000256" key="3">
    <source>
        <dbReference type="ARBA" id="ARBA00022722"/>
    </source>
</evidence>
<gene>
    <name evidence="9" type="primary">recJ_2</name>
    <name evidence="9" type="ORF">ERS852425_03305</name>
</gene>
<dbReference type="InterPro" id="IPR038763">
    <property type="entry name" value="DHH_sf"/>
</dbReference>
<dbReference type="Proteomes" id="UP000095598">
    <property type="component" value="Unassembled WGS sequence"/>
</dbReference>
<dbReference type="InterPro" id="IPR003156">
    <property type="entry name" value="DHHA1_dom"/>
</dbReference>
<dbReference type="SUPFAM" id="SSF64182">
    <property type="entry name" value="DHH phosphoesterases"/>
    <property type="match status" value="1"/>
</dbReference>
<organism evidence="9 10">
    <name type="scientific">Anaerostipes hadrus</name>
    <dbReference type="NCBI Taxonomy" id="649756"/>
    <lineage>
        <taxon>Bacteria</taxon>
        <taxon>Bacillati</taxon>
        <taxon>Bacillota</taxon>
        <taxon>Clostridia</taxon>
        <taxon>Lachnospirales</taxon>
        <taxon>Lachnospiraceae</taxon>
        <taxon>Anaerostipes</taxon>
    </lineage>
</organism>
<dbReference type="RefSeq" id="WP_044922622.1">
    <property type="nucleotide sequence ID" value="NZ_CYXT01000048.1"/>
</dbReference>
<evidence type="ECO:0000313" key="10">
    <source>
        <dbReference type="Proteomes" id="UP000095598"/>
    </source>
</evidence>
<dbReference type="EMBL" id="CYXT01000048">
    <property type="protein sequence ID" value="CUN20215.1"/>
    <property type="molecule type" value="Genomic_DNA"/>
</dbReference>
<dbReference type="Pfam" id="PF02272">
    <property type="entry name" value="DHHA1"/>
    <property type="match status" value="1"/>
</dbReference>
<dbReference type="AlphaFoldDB" id="A0A173V1Q0"/>
<dbReference type="InterPro" id="IPR051673">
    <property type="entry name" value="SSDNA_exonuclease_RecJ"/>
</dbReference>
<sequence>MDYRKRENFYTVKEVVEHNTSKDILKEEDRNYQFDFGGIPDMIRDHSGKISIISDYDVDGVCCSLILDMILVFLQKDFEVYVPRRETDGYGLSEKILDKVSGTLIITVDNGIVAFDAVKKAKEQGRSVIILDHHLPARDADGKIIYPEADHIIDLEADAGNADSDHYCGAGVVYKLLCEMVPDETIQNHALAYAAIATIADVMPLRKDNRKIVKNGLEVLNHMDLLPPTLKELLYKNYANNVTESDIGFKIAPTINAMGRLYNDGGQVCYQILKMQSNFTPWIEHMIAVNKQRQLITKEKTKIAKEIIDEMDHIPSCIVLYLGRIPEGVVGLIAGKLTEEYGVPSIVLTDTADSELMKGSGRNDLDNMNLKSILDDCSDLLVKYGGHEAAAGLSLKKTDLIAFQKAMEKAIEPYVRNHTTERYYDLEVEDLEDLPYYYKELRKYAPYGNGNPEPVFYIPNYSILPTPAGFYETFGAEEEHIRFSGYNGKAVGFYFTDKYKEEGEPKKIDMIGTIGEKIFYFHHKKQTFLQIQMEDFWKSENVIPKTHLAMKIKDMAENRER</sequence>
<dbReference type="Gene3D" id="3.90.1640.30">
    <property type="match status" value="1"/>
</dbReference>
<proteinExistence type="inferred from homology"/>
<dbReference type="GO" id="GO:0004527">
    <property type="term" value="F:exonuclease activity"/>
    <property type="evidence" value="ECO:0007669"/>
    <property type="project" value="UniProtKB-KW"/>
</dbReference>
<feature type="domain" description="DHHA1" evidence="7">
    <location>
        <begin position="316"/>
        <end position="411"/>
    </location>
</feature>
<feature type="domain" description="RecJ OB" evidence="8">
    <location>
        <begin position="436"/>
        <end position="521"/>
    </location>
</feature>
<evidence type="ECO:0000256" key="4">
    <source>
        <dbReference type="ARBA" id="ARBA00022801"/>
    </source>
</evidence>
<comment type="similarity">
    <text evidence="1">Belongs to the RecJ family.</text>
</comment>
<evidence type="ECO:0000259" key="6">
    <source>
        <dbReference type="Pfam" id="PF01368"/>
    </source>
</evidence>
<dbReference type="GO" id="GO:0003676">
    <property type="term" value="F:nucleic acid binding"/>
    <property type="evidence" value="ECO:0007669"/>
    <property type="project" value="InterPro"/>
</dbReference>
<keyword evidence="4 9" id="KW-0378">Hydrolase</keyword>
<feature type="domain" description="DDH" evidence="6">
    <location>
        <begin position="49"/>
        <end position="197"/>
    </location>
</feature>
<evidence type="ECO:0000256" key="5">
    <source>
        <dbReference type="ARBA" id="ARBA00022839"/>
    </source>
</evidence>
<dbReference type="Pfam" id="PF17768">
    <property type="entry name" value="RecJ_OB"/>
    <property type="match status" value="1"/>
</dbReference>
<dbReference type="PANTHER" id="PTHR30255:SF2">
    <property type="entry name" value="SINGLE-STRANDED-DNA-SPECIFIC EXONUCLEASE RECJ"/>
    <property type="match status" value="1"/>
</dbReference>
<evidence type="ECO:0000259" key="7">
    <source>
        <dbReference type="Pfam" id="PF02272"/>
    </source>
</evidence>
<name>A0A173V1Q0_ANAHA</name>
<dbReference type="PANTHER" id="PTHR30255">
    <property type="entry name" value="SINGLE-STRANDED-DNA-SPECIFIC EXONUCLEASE RECJ"/>
    <property type="match status" value="1"/>
</dbReference>
<reference evidence="9 10" key="1">
    <citation type="submission" date="2015-09" db="EMBL/GenBank/DDBJ databases">
        <authorList>
            <consortium name="Pathogen Informatics"/>
        </authorList>
    </citation>
    <scope>NUCLEOTIDE SEQUENCE [LARGE SCALE GENOMIC DNA]</scope>
    <source>
        <strain evidence="9 10">2789STDY5608868</strain>
    </source>
</reference>
<dbReference type="InterPro" id="IPR001667">
    <property type="entry name" value="DDH_dom"/>
</dbReference>
<accession>A0A173V1Q0</accession>
<dbReference type="InterPro" id="IPR041122">
    <property type="entry name" value="RecJ_OB"/>
</dbReference>
<protein>
    <recommendedName>
        <fullName evidence="2">Single-stranded-DNA-specific exonuclease RecJ</fullName>
    </recommendedName>
</protein>
<evidence type="ECO:0000259" key="8">
    <source>
        <dbReference type="Pfam" id="PF17768"/>
    </source>
</evidence>
<dbReference type="Gene3D" id="3.10.310.30">
    <property type="match status" value="1"/>
</dbReference>
<evidence type="ECO:0000256" key="2">
    <source>
        <dbReference type="ARBA" id="ARBA00019841"/>
    </source>
</evidence>
<evidence type="ECO:0000313" key="9">
    <source>
        <dbReference type="EMBL" id="CUN20215.1"/>
    </source>
</evidence>
<keyword evidence="5 9" id="KW-0269">Exonuclease</keyword>
<keyword evidence="3" id="KW-0540">Nuclease</keyword>